<name>A0ABN7SRW4_OIKDI</name>
<organism evidence="1 2">
    <name type="scientific">Oikopleura dioica</name>
    <name type="common">Tunicate</name>
    <dbReference type="NCBI Taxonomy" id="34765"/>
    <lineage>
        <taxon>Eukaryota</taxon>
        <taxon>Metazoa</taxon>
        <taxon>Chordata</taxon>
        <taxon>Tunicata</taxon>
        <taxon>Appendicularia</taxon>
        <taxon>Copelata</taxon>
        <taxon>Oikopleuridae</taxon>
        <taxon>Oikopleura</taxon>
    </lineage>
</organism>
<sequence length="121" mass="14446">MERKYQILDLNQLYDEEKRIDINKMYYPECFTFNLLQILICRNCSDPICMKKTEFLREMYLDIDNNFPDDIYTHAVFLDPLEQATNYKEKANEMALPKSSLEIQILNETADQSSDETKKNQ</sequence>
<accession>A0ABN7SRW4</accession>
<proteinExistence type="predicted"/>
<keyword evidence="2" id="KW-1185">Reference proteome</keyword>
<gene>
    <name evidence="1" type="ORF">OKIOD_LOCUS10118</name>
</gene>
<reference evidence="1 2" key="1">
    <citation type="submission" date="2021-04" db="EMBL/GenBank/DDBJ databases">
        <authorList>
            <person name="Bliznina A."/>
        </authorList>
    </citation>
    <scope>NUCLEOTIDE SEQUENCE [LARGE SCALE GENOMIC DNA]</scope>
</reference>
<dbReference type="EMBL" id="OU015566">
    <property type="protein sequence ID" value="CAG5104577.1"/>
    <property type="molecule type" value="Genomic_DNA"/>
</dbReference>
<evidence type="ECO:0000313" key="2">
    <source>
        <dbReference type="Proteomes" id="UP001158576"/>
    </source>
</evidence>
<dbReference type="Proteomes" id="UP001158576">
    <property type="component" value="Chromosome 1"/>
</dbReference>
<protein>
    <submittedName>
        <fullName evidence="1">Oidioi.mRNA.OKI2018_I69.chr1.g1353.t1.cds</fullName>
    </submittedName>
</protein>
<evidence type="ECO:0000313" key="1">
    <source>
        <dbReference type="EMBL" id="CAG5104577.1"/>
    </source>
</evidence>